<dbReference type="HOGENOM" id="CLU_3094895_0_0_9"/>
<accession>B0PCF2</accession>
<reference evidence="1" key="2">
    <citation type="submission" date="2013-09" db="EMBL/GenBank/DDBJ databases">
        <title>Draft genome sequence of Anaerotruncus colihominis(DSM 17241).</title>
        <authorList>
            <person name="Sudarsanam P."/>
            <person name="Ley R."/>
            <person name="Guruge J."/>
            <person name="Turnbaugh P.J."/>
            <person name="Mahowald M."/>
            <person name="Liep D."/>
            <person name="Gordon J."/>
        </authorList>
    </citation>
    <scope>NUCLEOTIDE SEQUENCE</scope>
    <source>
        <strain evidence="1">DSM 17241</strain>
    </source>
</reference>
<dbReference type="Proteomes" id="UP000003803">
    <property type="component" value="Unassembled WGS sequence"/>
</dbReference>
<evidence type="ECO:0000313" key="2">
    <source>
        <dbReference type="Proteomes" id="UP000003803"/>
    </source>
</evidence>
<comment type="caution">
    <text evidence="1">The sequence shown here is derived from an EMBL/GenBank/DDBJ whole genome shotgun (WGS) entry which is preliminary data.</text>
</comment>
<evidence type="ECO:0000313" key="1">
    <source>
        <dbReference type="EMBL" id="EDS10907.1"/>
    </source>
</evidence>
<gene>
    <name evidence="1" type="ORF">ANACOL_02461</name>
</gene>
<sequence length="51" mass="5829">MKHSKSWGLFLQAFCAIFPGFDRLWALRGPFFGDYCKRTLPGALSSSFGRR</sequence>
<keyword evidence="2" id="KW-1185">Reference proteome</keyword>
<reference evidence="1" key="1">
    <citation type="submission" date="2007-11" db="EMBL/GenBank/DDBJ databases">
        <authorList>
            <person name="Fulton L."/>
            <person name="Clifton S."/>
            <person name="Fulton B."/>
            <person name="Xu J."/>
            <person name="Minx P."/>
            <person name="Pepin K.H."/>
            <person name="Johnson M."/>
            <person name="Thiruvilangam P."/>
            <person name="Bhonagiri V."/>
            <person name="Nash W.E."/>
            <person name="Mardis E.R."/>
            <person name="Wilson R.K."/>
        </authorList>
    </citation>
    <scope>NUCLEOTIDE SEQUENCE [LARGE SCALE GENOMIC DNA]</scope>
    <source>
        <strain evidence="1">DSM 17241</strain>
    </source>
</reference>
<organism evidence="1 2">
    <name type="scientific">Anaerotruncus colihominis DSM 17241</name>
    <dbReference type="NCBI Taxonomy" id="445972"/>
    <lineage>
        <taxon>Bacteria</taxon>
        <taxon>Bacillati</taxon>
        <taxon>Bacillota</taxon>
        <taxon>Clostridia</taxon>
        <taxon>Eubacteriales</taxon>
        <taxon>Oscillospiraceae</taxon>
        <taxon>Anaerotruncus</taxon>
    </lineage>
</organism>
<dbReference type="AlphaFoldDB" id="B0PCF2"/>
<protein>
    <submittedName>
        <fullName evidence="1">Uncharacterized protein</fullName>
    </submittedName>
</protein>
<dbReference type="EMBL" id="ABGD02000019">
    <property type="protein sequence ID" value="EDS10907.1"/>
    <property type="molecule type" value="Genomic_DNA"/>
</dbReference>
<proteinExistence type="predicted"/>
<name>B0PCF2_9FIRM</name>